<reference evidence="1" key="1">
    <citation type="submission" date="2015-09" db="EMBL/GenBank/DDBJ databases">
        <title>Draft Genome Sequences of Two Novel Amoeba-resistant Intranuclear Bacteria, Candidatus Berkiella cookevillensis and Candidatus Berkiella aquae.</title>
        <authorList>
            <person name="Mehari Y.T."/>
            <person name="Arivett B.A."/>
            <person name="Farone A.L."/>
            <person name="Gunderson J.H."/>
            <person name="Farone M.B."/>
        </authorList>
    </citation>
    <scope>NUCLEOTIDE SEQUENCE [LARGE SCALE GENOMIC DNA]</scope>
    <source>
        <strain evidence="1">HT99</strain>
    </source>
</reference>
<dbReference type="STRING" id="295108.HT99x_00975"/>
<sequence>MNIFGDKNIFGIGYETYLEAYPDDPEIVGNPKVYLTYGSMYFWVNGKNLFQFKGWGQEATYTADLTTIVEIFCQYLICYIKEDSFPIKSKSNTSIDIIEETKLVEGPNDDISGYANIDWNQVDMEERDARDQWIENHGILRHRDGSFLPDLFMRCINNQIEISWHNEFPYDVPNGELYFEYKKGVEYIDITLFKKVIVDFCLHLINRYEDLYPDVAKRDRANLQKAIDFEV</sequence>
<reference evidence="2" key="3">
    <citation type="submission" date="2021-06" db="EMBL/GenBank/DDBJ databases">
        <title>Genomic Description and Analysis of Intracellular Bacteria, Candidatus Berkiella cookevillensis and Candidatus Berkiella aquae.</title>
        <authorList>
            <person name="Kidane D.T."/>
            <person name="Mehari Y.T."/>
            <person name="Rice F.C."/>
            <person name="Arivett B.A."/>
            <person name="Farone A.L."/>
            <person name="Berk S.G."/>
            <person name="Farone M.B."/>
        </authorList>
    </citation>
    <scope>NUCLEOTIDE SEQUENCE</scope>
    <source>
        <strain evidence="2">HT99</strain>
    </source>
</reference>
<gene>
    <name evidence="2" type="ORF">HT99x_003720</name>
    <name evidence="1" type="ORF">HT99x_00975</name>
</gene>
<dbReference type="Proteomes" id="UP000051497">
    <property type="component" value="Unassembled WGS sequence"/>
</dbReference>
<accession>A0A0Q9YYF3</accession>
<proteinExistence type="predicted"/>
<dbReference type="RefSeq" id="WP_075065613.1">
    <property type="nucleotide sequence ID" value="NZ_LKAJ02000001.1"/>
</dbReference>
<dbReference type="OrthoDB" id="1684578at2"/>
<evidence type="ECO:0000313" key="3">
    <source>
        <dbReference type="Proteomes" id="UP000051497"/>
    </source>
</evidence>
<evidence type="ECO:0000313" key="1">
    <source>
        <dbReference type="EMBL" id="KRG21783.1"/>
    </source>
</evidence>
<dbReference type="EMBL" id="LKAJ01000003">
    <property type="protein sequence ID" value="KRG21783.1"/>
    <property type="molecule type" value="Genomic_DNA"/>
</dbReference>
<name>A0A0Q9YYF3_9GAMM</name>
<protein>
    <submittedName>
        <fullName evidence="1">Uncharacterized protein</fullName>
    </submittedName>
</protein>
<dbReference type="AlphaFoldDB" id="A0A0Q9YYF3"/>
<keyword evidence="3" id="KW-1185">Reference proteome</keyword>
<dbReference type="EMBL" id="LKAJ02000001">
    <property type="protein sequence ID" value="MCS5710525.1"/>
    <property type="molecule type" value="Genomic_DNA"/>
</dbReference>
<organism evidence="1">
    <name type="scientific">Candidatus Berkiella aquae</name>
    <dbReference type="NCBI Taxonomy" id="295108"/>
    <lineage>
        <taxon>Bacteria</taxon>
        <taxon>Pseudomonadati</taxon>
        <taxon>Pseudomonadota</taxon>
        <taxon>Gammaproteobacteria</taxon>
        <taxon>Candidatus Berkiellales</taxon>
        <taxon>Candidatus Berkiellaceae</taxon>
        <taxon>Candidatus Berkiella</taxon>
    </lineage>
</organism>
<reference evidence="2" key="2">
    <citation type="journal article" date="2016" name="Genome Announc.">
        <title>Draft Genome Sequences of Two Novel Amoeba-Resistant Intranuclear Bacteria, 'Candidatus Berkiella cookevillensis' and 'Candidatus Berkiella aquae'.</title>
        <authorList>
            <person name="Mehari Y.T."/>
            <person name="Arivett B.A."/>
            <person name="Farone A.L."/>
            <person name="Gunderson J.H."/>
            <person name="Farone M.B."/>
        </authorList>
    </citation>
    <scope>NUCLEOTIDE SEQUENCE</scope>
    <source>
        <strain evidence="2">HT99</strain>
    </source>
</reference>
<comment type="caution">
    <text evidence="1">The sequence shown here is derived from an EMBL/GenBank/DDBJ whole genome shotgun (WGS) entry which is preliminary data.</text>
</comment>
<evidence type="ECO:0000313" key="2">
    <source>
        <dbReference type="EMBL" id="MCS5710525.1"/>
    </source>
</evidence>